<reference evidence="1" key="1">
    <citation type="submission" date="2022-11" db="EMBL/GenBank/DDBJ databases">
        <authorList>
            <person name="Petersen C."/>
        </authorList>
    </citation>
    <scope>NUCLEOTIDE SEQUENCE</scope>
    <source>
        <strain evidence="1">IBT 30069</strain>
    </source>
</reference>
<reference evidence="1" key="2">
    <citation type="journal article" date="2023" name="IMA Fungus">
        <title>Comparative genomic study of the Penicillium genus elucidates a diverse pangenome and 15 lateral gene transfer events.</title>
        <authorList>
            <person name="Petersen C."/>
            <person name="Sorensen T."/>
            <person name="Nielsen M.R."/>
            <person name="Sondergaard T.E."/>
            <person name="Sorensen J.L."/>
            <person name="Fitzpatrick D.A."/>
            <person name="Frisvad J.C."/>
            <person name="Nielsen K.L."/>
        </authorList>
    </citation>
    <scope>NUCLEOTIDE SEQUENCE</scope>
    <source>
        <strain evidence="1">IBT 30069</strain>
    </source>
</reference>
<comment type="caution">
    <text evidence="1">The sequence shown here is derived from an EMBL/GenBank/DDBJ whole genome shotgun (WGS) entry which is preliminary data.</text>
</comment>
<evidence type="ECO:0000313" key="2">
    <source>
        <dbReference type="Proteomes" id="UP001149165"/>
    </source>
</evidence>
<proteinExistence type="predicted"/>
<dbReference type="Proteomes" id="UP001149165">
    <property type="component" value="Unassembled WGS sequence"/>
</dbReference>
<keyword evidence="2" id="KW-1185">Reference proteome</keyword>
<gene>
    <name evidence="1" type="ORF">N7456_007588</name>
</gene>
<dbReference type="OrthoDB" id="5343483at2759"/>
<evidence type="ECO:0000313" key="1">
    <source>
        <dbReference type="EMBL" id="KAJ5096867.1"/>
    </source>
</evidence>
<dbReference type="EMBL" id="JAPQKH010000005">
    <property type="protein sequence ID" value="KAJ5096867.1"/>
    <property type="molecule type" value="Genomic_DNA"/>
</dbReference>
<sequence length="209" mass="24067">MAADSGPKSLYDLVYHHNGFLVNPLLWTSRHLDLVGCRFEDAITSLPCREPVQDDQKTEETHLKPQPHAEVLALKPHPVDKLRALFSILVGREHEFARYRRGYTFYFQGRPVHRPEYLVFHRHEQPPDRIYNNSPPVIGGARGRRFEACPGPGGIDNQIGINIRNIKISQTKPKEWTEDPYFLCHLLALAQFQGRKSQLPEPKSYIVKP</sequence>
<organism evidence="1 2">
    <name type="scientific">Penicillium angulare</name>
    <dbReference type="NCBI Taxonomy" id="116970"/>
    <lineage>
        <taxon>Eukaryota</taxon>
        <taxon>Fungi</taxon>
        <taxon>Dikarya</taxon>
        <taxon>Ascomycota</taxon>
        <taxon>Pezizomycotina</taxon>
        <taxon>Eurotiomycetes</taxon>
        <taxon>Eurotiomycetidae</taxon>
        <taxon>Eurotiales</taxon>
        <taxon>Aspergillaceae</taxon>
        <taxon>Penicillium</taxon>
    </lineage>
</organism>
<dbReference type="AlphaFoldDB" id="A0A9W9FAY5"/>
<name>A0A9W9FAY5_9EURO</name>
<accession>A0A9W9FAY5</accession>
<protein>
    <submittedName>
        <fullName evidence="1">Uncharacterized protein</fullName>
    </submittedName>
</protein>